<protein>
    <submittedName>
        <fullName evidence="1">DUF2378 family protein</fullName>
    </submittedName>
</protein>
<dbReference type="Proteomes" id="UP001611383">
    <property type="component" value="Chromosome"/>
</dbReference>
<keyword evidence="2" id="KW-1185">Reference proteome</keyword>
<gene>
    <name evidence="1" type="ORF">F0U60_15960</name>
</gene>
<dbReference type="EMBL" id="CP043494">
    <property type="protein sequence ID" value="WNG45427.1"/>
    <property type="molecule type" value="Genomic_DNA"/>
</dbReference>
<proteinExistence type="predicted"/>
<organism evidence="1 2">
    <name type="scientific">Archangium minus</name>
    <dbReference type="NCBI Taxonomy" id="83450"/>
    <lineage>
        <taxon>Bacteria</taxon>
        <taxon>Pseudomonadati</taxon>
        <taxon>Myxococcota</taxon>
        <taxon>Myxococcia</taxon>
        <taxon>Myxococcales</taxon>
        <taxon>Cystobacterineae</taxon>
        <taxon>Archangiaceae</taxon>
        <taxon>Archangium</taxon>
    </lineage>
</organism>
<evidence type="ECO:0000313" key="1">
    <source>
        <dbReference type="EMBL" id="WNG45427.1"/>
    </source>
</evidence>
<dbReference type="Pfam" id="PF09536">
    <property type="entry name" value="DUF2378"/>
    <property type="match status" value="1"/>
</dbReference>
<dbReference type="NCBIfam" id="TIGR02265">
    <property type="entry name" value="Mxa_TIGR02265"/>
    <property type="match status" value="1"/>
</dbReference>
<evidence type="ECO:0000313" key="2">
    <source>
        <dbReference type="Proteomes" id="UP001611383"/>
    </source>
</evidence>
<reference evidence="1 2" key="1">
    <citation type="submission" date="2019-08" db="EMBL/GenBank/DDBJ databases">
        <title>Archangium and Cystobacter genomes.</title>
        <authorList>
            <person name="Chen I.-C.K."/>
            <person name="Wielgoss S."/>
        </authorList>
    </citation>
    <scope>NUCLEOTIDE SEQUENCE [LARGE SCALE GENOMIC DNA]</scope>
    <source>
        <strain evidence="1 2">Cbm 6</strain>
    </source>
</reference>
<name>A0ABY9WUH0_9BACT</name>
<dbReference type="InterPro" id="IPR011751">
    <property type="entry name" value="Mxa_paralog_2265"/>
</dbReference>
<accession>A0ABY9WUH0</accession>
<sequence length="218" mass="24307">MVREEDGTGGVGREDMRTSWDNAMQMDWGRAMEHLMELATPQDTARGMFLNRTLETVRSLGDEAALKRCQEVLGQQRLLDFVNYPVTLLIQLTLTAVRELSARHGGPEQVLHLLGQKAAVGLMSSTVGTAMHTRTGTGDEHISSSIQAIYKVTSNYGERSVQWLGPKRGILTMRRSFLPMPYHEGAMLEILTRLGAQLPRVQGRVLGSLDSEYDFSWS</sequence>